<feature type="domain" description="NAD-dependent epimerase/dehydratase" evidence="3">
    <location>
        <begin position="8"/>
        <end position="248"/>
    </location>
</feature>
<dbReference type="InterPro" id="IPR050425">
    <property type="entry name" value="NAD(P)_dehydrat-like"/>
</dbReference>
<protein>
    <recommendedName>
        <fullName evidence="3">NAD-dependent epimerase/dehydratase domain-containing protein</fullName>
    </recommendedName>
</protein>
<dbReference type="PANTHER" id="PTHR10366">
    <property type="entry name" value="NAD DEPENDENT EPIMERASE/DEHYDRATASE"/>
    <property type="match status" value="1"/>
</dbReference>
<name>A0A9Q0F6E7_9ROSI</name>
<dbReference type="InterPro" id="IPR001509">
    <property type="entry name" value="Epimerase_deHydtase"/>
</dbReference>
<evidence type="ECO:0000259" key="3">
    <source>
        <dbReference type="Pfam" id="PF01370"/>
    </source>
</evidence>
<keyword evidence="2" id="KW-0560">Oxidoreductase</keyword>
<keyword evidence="5" id="KW-1185">Reference proteome</keyword>
<reference evidence="4" key="2">
    <citation type="journal article" date="2023" name="Plants (Basel)">
        <title>Annotation of the Turnera subulata (Passifloraceae) Draft Genome Reveals the S-Locus Evolved after the Divergence of Turneroideae from Passifloroideae in a Stepwise Manner.</title>
        <authorList>
            <person name="Henning P.M."/>
            <person name="Roalson E.H."/>
            <person name="Mir W."/>
            <person name="McCubbin A.G."/>
            <person name="Shore J.S."/>
        </authorList>
    </citation>
    <scope>NUCLEOTIDE SEQUENCE</scope>
    <source>
        <strain evidence="4">F60SS</strain>
    </source>
</reference>
<comment type="caution">
    <text evidence="4">The sequence shown here is derived from an EMBL/GenBank/DDBJ whole genome shotgun (WGS) entry which is preliminary data.</text>
</comment>
<dbReference type="CDD" id="cd08958">
    <property type="entry name" value="FR_SDR_e"/>
    <property type="match status" value="1"/>
</dbReference>
<dbReference type="EMBL" id="JAKUCV010006807">
    <property type="protein sequence ID" value="KAJ4825784.1"/>
    <property type="molecule type" value="Genomic_DNA"/>
</dbReference>
<dbReference type="OrthoDB" id="2735536at2759"/>
<organism evidence="4 5">
    <name type="scientific">Turnera subulata</name>
    <dbReference type="NCBI Taxonomy" id="218843"/>
    <lineage>
        <taxon>Eukaryota</taxon>
        <taxon>Viridiplantae</taxon>
        <taxon>Streptophyta</taxon>
        <taxon>Embryophyta</taxon>
        <taxon>Tracheophyta</taxon>
        <taxon>Spermatophyta</taxon>
        <taxon>Magnoliopsida</taxon>
        <taxon>eudicotyledons</taxon>
        <taxon>Gunneridae</taxon>
        <taxon>Pentapetalae</taxon>
        <taxon>rosids</taxon>
        <taxon>fabids</taxon>
        <taxon>Malpighiales</taxon>
        <taxon>Passifloraceae</taxon>
        <taxon>Turnera</taxon>
    </lineage>
</organism>
<dbReference type="Gene3D" id="3.40.50.720">
    <property type="entry name" value="NAD(P)-binding Rossmann-like Domain"/>
    <property type="match status" value="1"/>
</dbReference>
<sequence length="321" mass="35643">MAAEKERVCVTGAGGYVASWLVKDLLDRGYIVHGTVRDPGDKKNDHLKKLPNSAENLQLFKADLLDYDSLCAAISGCTGVFHVASPVPAPGAVVDLIEPAVIGTRNVLNASFNAKVKRVVVVSSTAAVKCNPSWPKDKAMDEECWSDTEFCKSNQPHYYLEQDYYLAKTIAEREALEYAERTGLDIVTVCPSIVLGPMLQPTLNTSSSMFLMVMKGGLESMENTEDPLVDVRDVAKALVLVYEKPEAKGRYLCTSYTIRRGTTVDNLKKLYPNYNYPKSFTEVDDHLNLTSQKLQNLGWKYRPIEDTLVSTVRNFQESGLL</sequence>
<accession>A0A9Q0F6E7</accession>
<dbReference type="Pfam" id="PF01370">
    <property type="entry name" value="Epimerase"/>
    <property type="match status" value="1"/>
</dbReference>
<gene>
    <name evidence="4" type="ORF">Tsubulata_029407</name>
</gene>
<reference evidence="4" key="1">
    <citation type="submission" date="2022-02" db="EMBL/GenBank/DDBJ databases">
        <authorList>
            <person name="Henning P.M."/>
            <person name="McCubbin A.G."/>
            <person name="Shore J.S."/>
        </authorList>
    </citation>
    <scope>NUCLEOTIDE SEQUENCE</scope>
    <source>
        <strain evidence="4">F60SS</strain>
        <tissue evidence="4">Leaves</tissue>
    </source>
</reference>
<dbReference type="AlphaFoldDB" id="A0A9Q0F6E7"/>
<evidence type="ECO:0000256" key="1">
    <source>
        <dbReference type="ARBA" id="ARBA00022857"/>
    </source>
</evidence>
<evidence type="ECO:0000313" key="4">
    <source>
        <dbReference type="EMBL" id="KAJ4825784.1"/>
    </source>
</evidence>
<dbReference type="Proteomes" id="UP001141552">
    <property type="component" value="Unassembled WGS sequence"/>
</dbReference>
<dbReference type="GO" id="GO:0016616">
    <property type="term" value="F:oxidoreductase activity, acting on the CH-OH group of donors, NAD or NADP as acceptor"/>
    <property type="evidence" value="ECO:0007669"/>
    <property type="project" value="TreeGrafter"/>
</dbReference>
<proteinExistence type="predicted"/>
<evidence type="ECO:0000256" key="2">
    <source>
        <dbReference type="ARBA" id="ARBA00023002"/>
    </source>
</evidence>
<evidence type="ECO:0000313" key="5">
    <source>
        <dbReference type="Proteomes" id="UP001141552"/>
    </source>
</evidence>
<dbReference type="InterPro" id="IPR036291">
    <property type="entry name" value="NAD(P)-bd_dom_sf"/>
</dbReference>
<dbReference type="PANTHER" id="PTHR10366:SF831">
    <property type="entry name" value="NAD-DEPENDENT EPIMERASE_DEHYDRATASE DOMAIN-CONTAINING PROTEIN"/>
    <property type="match status" value="1"/>
</dbReference>
<keyword evidence="1" id="KW-0521">NADP</keyword>
<dbReference type="FunFam" id="3.40.50.720:FF:000219">
    <property type="entry name" value="Cinnamoyl-CoA reductase 1"/>
    <property type="match status" value="1"/>
</dbReference>
<dbReference type="SUPFAM" id="SSF51735">
    <property type="entry name" value="NAD(P)-binding Rossmann-fold domains"/>
    <property type="match status" value="1"/>
</dbReference>